<dbReference type="CDD" id="cd20736">
    <property type="entry name" value="PoNe_Nuclease"/>
    <property type="match status" value="1"/>
</dbReference>
<dbReference type="HAMAP" id="MF_00048">
    <property type="entry name" value="UPF0102"/>
    <property type="match status" value="1"/>
</dbReference>
<comment type="similarity">
    <text evidence="1 2">Belongs to the UPF0102 family.</text>
</comment>
<dbReference type="Pfam" id="PF02021">
    <property type="entry name" value="UPF0102"/>
    <property type="match status" value="1"/>
</dbReference>
<keyword evidence="3" id="KW-0540">Nuclease</keyword>
<keyword evidence="3" id="KW-0378">Hydrolase</keyword>
<evidence type="ECO:0000313" key="4">
    <source>
        <dbReference type="Proteomes" id="UP000253509"/>
    </source>
</evidence>
<dbReference type="EMBL" id="QNSB01000001">
    <property type="protein sequence ID" value="RBP74668.1"/>
    <property type="molecule type" value="Genomic_DNA"/>
</dbReference>
<dbReference type="PANTHER" id="PTHR34039:SF1">
    <property type="entry name" value="UPF0102 PROTEIN YRAN"/>
    <property type="match status" value="1"/>
</dbReference>
<dbReference type="InterPro" id="IPR011856">
    <property type="entry name" value="tRNA_endonuc-like_dom_sf"/>
</dbReference>
<dbReference type="NCBIfam" id="NF009154">
    <property type="entry name" value="PRK12497.3-3"/>
    <property type="match status" value="1"/>
</dbReference>
<sequence>MGRSDVNASRGDRQLALGRLGEDLAVAYLEDRGMTIVERNFRCPRGELDIIARDGDTLVVVEVKTRRTLALGSPLEAITVAKLRRIRLLTALWLSRQSEFFSSVRIDGLGIVTQPRPQYFYAPALQDAS</sequence>
<evidence type="ECO:0000256" key="2">
    <source>
        <dbReference type="HAMAP-Rule" id="MF_00048"/>
    </source>
</evidence>
<dbReference type="AlphaFoldDB" id="A0A366INM9"/>
<evidence type="ECO:0000313" key="3">
    <source>
        <dbReference type="EMBL" id="RBP74668.1"/>
    </source>
</evidence>
<accession>A0A366INM9</accession>
<dbReference type="GO" id="GO:0004519">
    <property type="term" value="F:endonuclease activity"/>
    <property type="evidence" value="ECO:0007669"/>
    <property type="project" value="UniProtKB-KW"/>
</dbReference>
<protein>
    <recommendedName>
        <fullName evidence="2">UPF0102 protein DFO65_101393</fullName>
    </recommendedName>
</protein>
<dbReference type="PANTHER" id="PTHR34039">
    <property type="entry name" value="UPF0102 PROTEIN YRAN"/>
    <property type="match status" value="1"/>
</dbReference>
<dbReference type="GO" id="GO:0003676">
    <property type="term" value="F:nucleic acid binding"/>
    <property type="evidence" value="ECO:0007669"/>
    <property type="project" value="InterPro"/>
</dbReference>
<name>A0A366INM9_9MICO</name>
<dbReference type="InterPro" id="IPR003509">
    <property type="entry name" value="UPF0102_YraN-like"/>
</dbReference>
<evidence type="ECO:0000256" key="1">
    <source>
        <dbReference type="ARBA" id="ARBA00006738"/>
    </source>
</evidence>
<keyword evidence="3" id="KW-0255">Endonuclease</keyword>
<gene>
    <name evidence="3" type="ORF">DFO65_101393</name>
</gene>
<dbReference type="SUPFAM" id="SSF52980">
    <property type="entry name" value="Restriction endonuclease-like"/>
    <property type="match status" value="1"/>
</dbReference>
<dbReference type="Proteomes" id="UP000253509">
    <property type="component" value="Unassembled WGS sequence"/>
</dbReference>
<reference evidence="3 4" key="1">
    <citation type="submission" date="2018-06" db="EMBL/GenBank/DDBJ databases">
        <title>Freshwater and sediment microbial communities from various areas in North America, analyzing microbe dynamics in response to fracking.</title>
        <authorList>
            <person name="Lamendella R."/>
        </authorList>
    </citation>
    <scope>NUCLEOTIDE SEQUENCE [LARGE SCALE GENOMIC DNA]</scope>
    <source>
        <strain evidence="3 4">3b_TX</strain>
    </source>
</reference>
<dbReference type="RefSeq" id="WP_113902868.1">
    <property type="nucleotide sequence ID" value="NZ_QNSB01000001.1"/>
</dbReference>
<comment type="caution">
    <text evidence="3">The sequence shown here is derived from an EMBL/GenBank/DDBJ whole genome shotgun (WGS) entry which is preliminary data.</text>
</comment>
<organism evidence="3 4">
    <name type="scientific">Brevibacterium celere</name>
    <dbReference type="NCBI Taxonomy" id="225845"/>
    <lineage>
        <taxon>Bacteria</taxon>
        <taxon>Bacillati</taxon>
        <taxon>Actinomycetota</taxon>
        <taxon>Actinomycetes</taxon>
        <taxon>Micrococcales</taxon>
        <taxon>Brevibacteriaceae</taxon>
        <taxon>Brevibacterium</taxon>
    </lineage>
</organism>
<proteinExistence type="inferred from homology"/>
<dbReference type="InterPro" id="IPR011335">
    <property type="entry name" value="Restrct_endonuc-II-like"/>
</dbReference>
<keyword evidence="4" id="KW-1185">Reference proteome</keyword>
<dbReference type="Gene3D" id="3.40.1350.10">
    <property type="match status" value="1"/>
</dbReference>
<dbReference type="NCBIfam" id="NF009150">
    <property type="entry name" value="PRK12497.1-3"/>
    <property type="match status" value="1"/>
</dbReference>